<sequence>MAEMKSLILANVSRAIPYYPELNTLTKSVTASLLMVQLEYWFSKTNGRNFYKFLEGCEHPSYVPGDGWLEEIGFSKKEFKNAFSKIGITYVSKKEYDQASDKFEGMYYLSYRDRVKGLTFYQRNNELLDQVLTNWATKSDSTEVPKGVLRKLPKGTYGDEQRELTEGTNGNLRTEPKGTYVSAERAFPLSVDYSVDYQETKQKTTQESTHNSGSNEPERTRRTQVPYEDIIFEYNKICISLPQVQQVSDKRKKAMRTMWKYANGDIDILRTLFYKTESSDFLAGRKKEWKANFDWIMRENQAIAILEGQYDNSLKASVGTVTSQLMSKGMQEFINGDGDF</sequence>
<reference evidence="2" key="1">
    <citation type="journal article" date="2023" name="Int. J. Syst. Evol. Microbiol.">
        <title>&lt;i&gt;Holtiella tumoricola&lt;/i&gt; gen. nov. sp. nov., isolated from a human clinical sample.</title>
        <authorList>
            <person name="Allen-Vercoe E."/>
            <person name="Daigneault M.C."/>
            <person name="Vancuren S.J."/>
            <person name="Cochrane K."/>
            <person name="O'Neal L.L."/>
            <person name="Sankaranarayanan K."/>
            <person name="Lawson P.A."/>
        </authorList>
    </citation>
    <scope>NUCLEOTIDE SEQUENCE</scope>
    <source>
        <strain evidence="2">CC70A</strain>
    </source>
</reference>
<keyword evidence="3" id="KW-1185">Reference proteome</keyword>
<evidence type="ECO:0000313" key="2">
    <source>
        <dbReference type="EMBL" id="MDA3732865.1"/>
    </source>
</evidence>
<evidence type="ECO:0000313" key="3">
    <source>
        <dbReference type="Proteomes" id="UP001169242"/>
    </source>
</evidence>
<proteinExistence type="predicted"/>
<feature type="region of interest" description="Disordered" evidence="1">
    <location>
        <begin position="155"/>
        <end position="176"/>
    </location>
</feature>
<dbReference type="AlphaFoldDB" id="A0AA42DPQ6"/>
<comment type="caution">
    <text evidence="2">The sequence shown here is derived from an EMBL/GenBank/DDBJ whole genome shotgun (WGS) entry which is preliminary data.</text>
</comment>
<name>A0AA42DPQ6_9FIRM</name>
<dbReference type="EMBL" id="JAQIFT010000057">
    <property type="protein sequence ID" value="MDA3732865.1"/>
    <property type="molecule type" value="Genomic_DNA"/>
</dbReference>
<gene>
    <name evidence="2" type="ORF">PBV87_15415</name>
</gene>
<feature type="region of interest" description="Disordered" evidence="1">
    <location>
        <begin position="200"/>
        <end position="223"/>
    </location>
</feature>
<organism evidence="2 3">
    <name type="scientific">Holtiella tumoricola</name>
    <dbReference type="NCBI Taxonomy" id="3018743"/>
    <lineage>
        <taxon>Bacteria</taxon>
        <taxon>Bacillati</taxon>
        <taxon>Bacillota</taxon>
        <taxon>Clostridia</taxon>
        <taxon>Lachnospirales</taxon>
        <taxon>Cellulosilyticaceae</taxon>
        <taxon>Holtiella</taxon>
    </lineage>
</organism>
<evidence type="ECO:0000256" key="1">
    <source>
        <dbReference type="SAM" id="MobiDB-lite"/>
    </source>
</evidence>
<dbReference type="RefSeq" id="WP_271012846.1">
    <property type="nucleotide sequence ID" value="NZ_JAQIFT010000057.1"/>
</dbReference>
<dbReference type="Proteomes" id="UP001169242">
    <property type="component" value="Unassembled WGS sequence"/>
</dbReference>
<accession>A0AA42DPQ6</accession>
<protein>
    <submittedName>
        <fullName evidence="2">Uncharacterized protein</fullName>
    </submittedName>
</protein>